<dbReference type="OrthoDB" id="4849794at2759"/>
<dbReference type="Gene3D" id="3.20.20.520">
    <property type="entry name" value="Glycosyl hydrolase family 115"/>
    <property type="match status" value="1"/>
</dbReference>
<dbReference type="Gene3D" id="2.60.120.1620">
    <property type="match status" value="1"/>
</dbReference>
<feature type="chain" id="PRO_5040273425" description="Gylcosyl hydrolase 115 C-terminal domain-containing protein" evidence="2">
    <location>
        <begin position="20"/>
        <end position="1030"/>
    </location>
</feature>
<dbReference type="Gene3D" id="3.30.379.10">
    <property type="entry name" value="Chitobiase/beta-hexosaminidase domain 2-like"/>
    <property type="match status" value="1"/>
</dbReference>
<dbReference type="PANTHER" id="PTHR37842:SF2">
    <property type="entry name" value="GYLCOSYL HYDROLASE 115 C-TERMINAL DOMAIN-CONTAINING PROTEIN"/>
    <property type="match status" value="1"/>
</dbReference>
<evidence type="ECO:0000256" key="2">
    <source>
        <dbReference type="SAM" id="SignalP"/>
    </source>
</evidence>
<reference evidence="4" key="1">
    <citation type="journal article" date="2021" name="Nat. Commun.">
        <title>Genetic determinants of endophytism in the Arabidopsis root mycobiome.</title>
        <authorList>
            <person name="Mesny F."/>
            <person name="Miyauchi S."/>
            <person name="Thiergart T."/>
            <person name="Pickel B."/>
            <person name="Atanasova L."/>
            <person name="Karlsson M."/>
            <person name="Huettel B."/>
            <person name="Barry K.W."/>
            <person name="Haridas S."/>
            <person name="Chen C."/>
            <person name="Bauer D."/>
            <person name="Andreopoulos W."/>
            <person name="Pangilinan J."/>
            <person name="LaButti K."/>
            <person name="Riley R."/>
            <person name="Lipzen A."/>
            <person name="Clum A."/>
            <person name="Drula E."/>
            <person name="Henrissat B."/>
            <person name="Kohler A."/>
            <person name="Grigoriev I.V."/>
            <person name="Martin F.M."/>
            <person name="Hacquard S."/>
        </authorList>
    </citation>
    <scope>NUCLEOTIDE SEQUENCE</scope>
    <source>
        <strain evidence="4">MPI-CAGE-CH-0243</strain>
    </source>
</reference>
<keyword evidence="1" id="KW-0378">Hydrolase</keyword>
<keyword evidence="5" id="KW-1185">Reference proteome</keyword>
<dbReference type="Pfam" id="PF15979">
    <property type="entry name" value="Glyco_hydro_115"/>
    <property type="match status" value="1"/>
</dbReference>
<keyword evidence="2" id="KW-0732">Signal</keyword>
<dbReference type="Gene3D" id="1.20.58.2150">
    <property type="match status" value="1"/>
</dbReference>
<dbReference type="PANTHER" id="PTHR37842">
    <property type="match status" value="1"/>
</dbReference>
<gene>
    <name evidence="4" type="ORF">B0J11DRAFT_594766</name>
</gene>
<dbReference type="InterPro" id="IPR031924">
    <property type="entry name" value="GH115"/>
</dbReference>
<dbReference type="InterPro" id="IPR041437">
    <property type="entry name" value="GH115_C"/>
</dbReference>
<name>A0A9P9IB01_9PLEO</name>
<protein>
    <recommendedName>
        <fullName evidence="3">Gylcosyl hydrolase 115 C-terminal domain-containing protein</fullName>
    </recommendedName>
</protein>
<feature type="signal peptide" evidence="2">
    <location>
        <begin position="1"/>
        <end position="19"/>
    </location>
</feature>
<evidence type="ECO:0000259" key="3">
    <source>
        <dbReference type="Pfam" id="PF17829"/>
    </source>
</evidence>
<comment type="caution">
    <text evidence="4">The sequence shown here is derived from an EMBL/GenBank/DDBJ whole genome shotgun (WGS) entry which is preliminary data.</text>
</comment>
<evidence type="ECO:0000256" key="1">
    <source>
        <dbReference type="ARBA" id="ARBA00022801"/>
    </source>
</evidence>
<dbReference type="EMBL" id="JAGMWT010000017">
    <property type="protein sequence ID" value="KAH7114256.1"/>
    <property type="molecule type" value="Genomic_DNA"/>
</dbReference>
<accession>A0A9P9IB01</accession>
<dbReference type="InterPro" id="IPR029018">
    <property type="entry name" value="Hex-like_dom2"/>
</dbReference>
<dbReference type="AlphaFoldDB" id="A0A9P9IB01"/>
<proteinExistence type="predicted"/>
<dbReference type="GO" id="GO:0016787">
    <property type="term" value="F:hydrolase activity"/>
    <property type="evidence" value="ECO:0007669"/>
    <property type="project" value="UniProtKB-KW"/>
</dbReference>
<evidence type="ECO:0000313" key="5">
    <source>
        <dbReference type="Proteomes" id="UP000700596"/>
    </source>
</evidence>
<dbReference type="Pfam" id="PF17829">
    <property type="entry name" value="GH115_C"/>
    <property type="match status" value="1"/>
</dbReference>
<feature type="domain" description="Gylcosyl hydrolase 115 C-terminal" evidence="3">
    <location>
        <begin position="836"/>
        <end position="1023"/>
    </location>
</feature>
<dbReference type="Proteomes" id="UP000700596">
    <property type="component" value="Unassembled WGS sequence"/>
</dbReference>
<organism evidence="4 5">
    <name type="scientific">Dendryphion nanum</name>
    <dbReference type="NCBI Taxonomy" id="256645"/>
    <lineage>
        <taxon>Eukaryota</taxon>
        <taxon>Fungi</taxon>
        <taxon>Dikarya</taxon>
        <taxon>Ascomycota</taxon>
        <taxon>Pezizomycotina</taxon>
        <taxon>Dothideomycetes</taxon>
        <taxon>Pleosporomycetidae</taxon>
        <taxon>Pleosporales</taxon>
        <taxon>Torulaceae</taxon>
        <taxon>Dendryphion</taxon>
    </lineage>
</organism>
<dbReference type="InterPro" id="IPR042301">
    <property type="entry name" value="GH115_sf"/>
</dbReference>
<evidence type="ECO:0000313" key="4">
    <source>
        <dbReference type="EMBL" id="KAH7114256.1"/>
    </source>
</evidence>
<sequence>MRCLKSYFLFHTVLPLTCVALLEESFVTFEAIQGAIPIHNVPVIYSADDFIGVGIAAESLAIDYSEITGIKPKLLNTTKQELQSLSSIPSAIIVGSLNSTIIRAVAENGANSTSAITELAGKWETFQTQVVRNPLPGVEVALVITGSDKRGTIFGIHTLAEQSGQSPFHWFADVPAKKHANIFALPKKTVHGEPSVKYRGLFINDEEPATTLWWARRHNASHYPLDSEYYRHVFDMMLRLKANYIWPAMWRSYTPPPGQIFFTDDPGNIQLADDYGIVVSTSHHEPMQRATNEWNITENGPWDWRNNKANVTKFMEEGVRRAGRNETYFTMGMRGPNDGPIVGDDALDILRDVFEVERGIFKKVYGSETAANQVWTLYKEVQTYYAAGLDPPDDVTLIFPDDNAGNVQRLPTANESSRSGGIGLYYHFEYVGSPTSYKWQNHNNLAKVYKELIQAKWRGADRIWIMNVGDIKPMELPYAFSMDLAWNTSSITFETIPQYLELWVARELGTEYSKKLVPLLLEWMHLIGARRYEAVFPSTFSRLRYHEADKVLARWQAVEQGVISIQSTLPEELKPAYYQLIYYPIVSGANYYYVQIGIGRNRQYALEKRNSANTIAEKVREAFEFDYDLTHGFHTLLGGKWDGIMAQSKFEDFEGTEPYGTFRDWAQTSRDMLGNLSYVSLRQDMQYTLGNMGIYAEGSVNAAIQGRWAESIDGSLPSKQLGNPEREWWPLLPIMDPYGPVVRHVEVFMRGDYRVPIKWAIGEIPVKWLNISPKTGTLNQSQYDQRLNITIDWKQVPADFNDTIAIPITASPSHYPYLDHIYVPVQNHAVPSGFVGFPETEGNLISIEATHYQKSVPVASSGISTTDAIQFKKVPYLGTRTESGSLSLHPYAAARKINSTSASVEYNIYLFNASTALNASIYINSCLDTDPNLLLQYSLTLDDQPAKFERVLGQPKNAGDLPPEWMGKVMDNVWVKKVSLGKADTGAHKLVWRANSPEVYLEKIVLQTRGREGELETYLGPPESSLVGSA</sequence>